<keyword evidence="4" id="KW-1185">Reference proteome</keyword>
<dbReference type="InterPro" id="IPR011990">
    <property type="entry name" value="TPR-like_helical_dom_sf"/>
</dbReference>
<proteinExistence type="predicted"/>
<name>A0AA41VSW3_PAPNU</name>
<dbReference type="Pfam" id="PF20431">
    <property type="entry name" value="E_motif"/>
    <property type="match status" value="1"/>
</dbReference>
<dbReference type="FunFam" id="1.25.40.10:FF:000184">
    <property type="entry name" value="Pentatricopeptide repeat-containing protein, chloroplastic"/>
    <property type="match status" value="1"/>
</dbReference>
<feature type="repeat" description="PPR" evidence="2">
    <location>
        <begin position="154"/>
        <end position="184"/>
    </location>
</feature>
<dbReference type="Proteomes" id="UP001177140">
    <property type="component" value="Unassembled WGS sequence"/>
</dbReference>
<dbReference type="EMBL" id="JAJJMA010282954">
    <property type="protein sequence ID" value="MCL7046568.1"/>
    <property type="molecule type" value="Genomic_DNA"/>
</dbReference>
<feature type="repeat" description="PPR" evidence="2">
    <location>
        <begin position="287"/>
        <end position="321"/>
    </location>
</feature>
<evidence type="ECO:0008006" key="5">
    <source>
        <dbReference type="Google" id="ProtNLM"/>
    </source>
</evidence>
<dbReference type="Pfam" id="PF01535">
    <property type="entry name" value="PPR"/>
    <property type="match status" value="1"/>
</dbReference>
<dbReference type="InterPro" id="IPR002885">
    <property type="entry name" value="PPR_rpt"/>
</dbReference>
<gene>
    <name evidence="3" type="ORF">MKW94_003078</name>
</gene>
<evidence type="ECO:0000256" key="2">
    <source>
        <dbReference type="PROSITE-ProRule" id="PRU00708"/>
    </source>
</evidence>
<feature type="repeat" description="PPR" evidence="2">
    <location>
        <begin position="185"/>
        <end position="219"/>
    </location>
</feature>
<evidence type="ECO:0000313" key="3">
    <source>
        <dbReference type="EMBL" id="MCL7046568.1"/>
    </source>
</evidence>
<dbReference type="FunFam" id="1.25.40.10:FF:000470">
    <property type="entry name" value="Pentatricopeptide repeat-containing protein At5g66520"/>
    <property type="match status" value="1"/>
</dbReference>
<evidence type="ECO:0000256" key="1">
    <source>
        <dbReference type="ARBA" id="ARBA00022737"/>
    </source>
</evidence>
<dbReference type="Pfam" id="PF13041">
    <property type="entry name" value="PPR_2"/>
    <property type="match status" value="3"/>
</dbReference>
<organism evidence="3 4">
    <name type="scientific">Papaver nudicaule</name>
    <name type="common">Iceland poppy</name>
    <dbReference type="NCBI Taxonomy" id="74823"/>
    <lineage>
        <taxon>Eukaryota</taxon>
        <taxon>Viridiplantae</taxon>
        <taxon>Streptophyta</taxon>
        <taxon>Embryophyta</taxon>
        <taxon>Tracheophyta</taxon>
        <taxon>Spermatophyta</taxon>
        <taxon>Magnoliopsida</taxon>
        <taxon>Ranunculales</taxon>
        <taxon>Papaveraceae</taxon>
        <taxon>Papaveroideae</taxon>
        <taxon>Papaver</taxon>
    </lineage>
</organism>
<dbReference type="GO" id="GO:0003723">
    <property type="term" value="F:RNA binding"/>
    <property type="evidence" value="ECO:0007669"/>
    <property type="project" value="InterPro"/>
</dbReference>
<dbReference type="InterPro" id="IPR046848">
    <property type="entry name" value="E_motif"/>
</dbReference>
<evidence type="ECO:0000313" key="4">
    <source>
        <dbReference type="Proteomes" id="UP001177140"/>
    </source>
</evidence>
<protein>
    <recommendedName>
        <fullName evidence="5">Pentatricopeptide repeat-containing protein</fullName>
    </recommendedName>
</protein>
<reference evidence="3" key="1">
    <citation type="submission" date="2022-03" db="EMBL/GenBank/DDBJ databases">
        <title>A functionally conserved STORR gene fusion in Papaver species that diverged 16.8 million years ago.</title>
        <authorList>
            <person name="Catania T."/>
        </authorList>
    </citation>
    <scope>NUCLEOTIDE SEQUENCE</scope>
    <source>
        <strain evidence="3">S-191538</strain>
    </source>
</reference>
<sequence>MQEAKKLHAHIIINGFQQQETYLRKLITFFAISNPSSLNYARLIFDQIQHKSTFIYNTMIRAYSSSCNPRNSFILYNQMHRNGRPSVDKYTFPFLLKACSVLGDIRKGEETHCQVVKNGFSSDIFVQNSLIHFYGSNAKISSARLVFDETFERDVATWTTLVSCYANHGSIETACKLFKEMPEKSVVSFSAMITGCVRKGRFSEALEFFRELQIRGLEPNDSTVMGVISASANLGSLDTGKWIHSYIRNKKGNRLDSSMNTALIDMYFKCGSIKDAIHVFEGVKVKLVGEWTAMISGMAMHGFGERSVELFENMVEYGVKPNAITFVGLLSGCTHAGLVEEGLMYFKRMKSEFGIEPTIEYFGCVVDLLGRAGLIELAVTFMNNMPMKANAAVWGAILNACRVHKNVEVGELVARWLLREEPRNAAIYMSLLSLYTEANRWDDVAMVKREMKEIGSRKSPGCSLVEVNGVSYEFVAGDKSYPPALQVSLQIDESIKEVKEDYSSFACAADNGFRSHT</sequence>
<dbReference type="PANTHER" id="PTHR47926:SF537">
    <property type="entry name" value="PENTACOTRIPEPTIDE-REPEAT REGION OF PRORP DOMAIN-CONTAINING PROTEIN"/>
    <property type="match status" value="1"/>
</dbReference>
<dbReference type="AlphaFoldDB" id="A0AA41VSW3"/>
<dbReference type="NCBIfam" id="TIGR00756">
    <property type="entry name" value="PPR"/>
    <property type="match status" value="4"/>
</dbReference>
<dbReference type="PROSITE" id="PS51375">
    <property type="entry name" value="PPR"/>
    <property type="match status" value="4"/>
</dbReference>
<accession>A0AA41VSW3</accession>
<dbReference type="GO" id="GO:0009451">
    <property type="term" value="P:RNA modification"/>
    <property type="evidence" value="ECO:0007669"/>
    <property type="project" value="InterPro"/>
</dbReference>
<keyword evidence="1" id="KW-0677">Repeat</keyword>
<dbReference type="InterPro" id="IPR046960">
    <property type="entry name" value="PPR_At4g14850-like_plant"/>
</dbReference>
<comment type="caution">
    <text evidence="3">The sequence shown here is derived from an EMBL/GenBank/DDBJ whole genome shotgun (WGS) entry which is preliminary data.</text>
</comment>
<feature type="repeat" description="PPR" evidence="2">
    <location>
        <begin position="52"/>
        <end position="86"/>
    </location>
</feature>
<dbReference type="PANTHER" id="PTHR47926">
    <property type="entry name" value="PENTATRICOPEPTIDE REPEAT-CONTAINING PROTEIN"/>
    <property type="match status" value="1"/>
</dbReference>
<dbReference type="Pfam" id="PF12854">
    <property type="entry name" value="PPR_1"/>
    <property type="match status" value="1"/>
</dbReference>
<dbReference type="Gene3D" id="1.25.40.10">
    <property type="entry name" value="Tetratricopeptide repeat domain"/>
    <property type="match status" value="3"/>
</dbReference>